<evidence type="ECO:0000256" key="4">
    <source>
        <dbReference type="ARBA" id="ARBA00022777"/>
    </source>
</evidence>
<dbReference type="InterPro" id="IPR029016">
    <property type="entry name" value="GAF-like_dom_sf"/>
</dbReference>
<gene>
    <name evidence="7" type="ORF">ACG04Q_19605</name>
</gene>
<dbReference type="InterPro" id="IPR011006">
    <property type="entry name" value="CheY-like_superfamily"/>
</dbReference>
<dbReference type="SUPFAM" id="SSF55781">
    <property type="entry name" value="GAF domain-like"/>
    <property type="match status" value="1"/>
</dbReference>
<dbReference type="CDD" id="cd00082">
    <property type="entry name" value="HisKA"/>
    <property type="match status" value="1"/>
</dbReference>
<feature type="modified residue" description="4-aspartylphosphate" evidence="5">
    <location>
        <position position="457"/>
    </location>
</feature>
<protein>
    <recommendedName>
        <fullName evidence="2">histidine kinase</fullName>
        <ecNumber evidence="2">2.7.13.3</ecNumber>
    </recommendedName>
</protein>
<keyword evidence="3" id="KW-0808">Transferase</keyword>
<comment type="caution">
    <text evidence="7">The sequence shown here is derived from an EMBL/GenBank/DDBJ whole genome shotgun (WGS) entry which is preliminary data.</text>
</comment>
<reference evidence="7 8" key="1">
    <citation type="submission" date="2024-08" db="EMBL/GenBank/DDBJ databases">
        <authorList>
            <person name="Lu H."/>
        </authorList>
    </citation>
    <scope>NUCLEOTIDE SEQUENCE [LARGE SCALE GENOMIC DNA]</scope>
    <source>
        <strain evidence="7 8">DXS20W</strain>
    </source>
</reference>
<evidence type="ECO:0000256" key="1">
    <source>
        <dbReference type="ARBA" id="ARBA00000085"/>
    </source>
</evidence>
<dbReference type="Gene3D" id="3.40.50.2300">
    <property type="match status" value="1"/>
</dbReference>
<dbReference type="PROSITE" id="PS50110">
    <property type="entry name" value="RESPONSE_REGULATORY"/>
    <property type="match status" value="1"/>
</dbReference>
<dbReference type="GO" id="GO:0016301">
    <property type="term" value="F:kinase activity"/>
    <property type="evidence" value="ECO:0007669"/>
    <property type="project" value="UniProtKB-KW"/>
</dbReference>
<dbReference type="Gene3D" id="3.30.450.40">
    <property type="match status" value="1"/>
</dbReference>
<dbReference type="InterPro" id="IPR003018">
    <property type="entry name" value="GAF"/>
</dbReference>
<accession>A0ABW7GPC1</accession>
<sequence length="530" mass="57199">MNAAELPAAHEAQRLQCLADLGLSGPPASAEPDAVLDGLVRCAAHLLGFPIALVSLVGAQRVWFKARYGTELADGDRDTAFSSHALQAEGLFEVPDALADPRFADSPWVTGANPEHLRLRAYAGLPLQLDGVTLGALGVADTVPRRLDAVQATLLTDLAAAVNAWFSHRREHVELLASRADLQDRAELLLSLSRETPGMLFQYRKPPGQKGSLSFISGQADQVLGALPPLQPPSLHAYLARCHPDDLQGLLRCMSAAAAAHQPWQHLFRVCLPDSAAPGWRSAHASPSRLADGTLLWHGFIADVDEHVEIETLRRDKLAAERASAEKSAFLSRASHELRTPLNAVLGFSQLLLMDDEPLSARQRERLEWVQGSARRLHELVDGLLDLDRAEHRRGSAPHGPAGGALTLLYIEDEPLNTLLVQEALRDRPEWRVLHAADGLGGLALARSERPEVVLADINLPGISGLDVVHALRADATLARTLCIALSADATPAQIDRAMAAGFDDYWTKPTDVLELAGRLADALARHGGR</sequence>
<dbReference type="SUPFAM" id="SSF47384">
    <property type="entry name" value="Homodimeric domain of signal transducing histidine kinase"/>
    <property type="match status" value="1"/>
</dbReference>
<dbReference type="Pfam" id="PF00072">
    <property type="entry name" value="Response_reg"/>
    <property type="match status" value="1"/>
</dbReference>
<evidence type="ECO:0000313" key="7">
    <source>
        <dbReference type="EMBL" id="MFG6463790.1"/>
    </source>
</evidence>
<dbReference type="PANTHER" id="PTHR43102">
    <property type="entry name" value="SLR1143 PROTEIN"/>
    <property type="match status" value="1"/>
</dbReference>
<evidence type="ECO:0000256" key="3">
    <source>
        <dbReference type="ARBA" id="ARBA00022679"/>
    </source>
</evidence>
<dbReference type="Pfam" id="PF01590">
    <property type="entry name" value="GAF"/>
    <property type="match status" value="1"/>
</dbReference>
<dbReference type="InterPro" id="IPR036097">
    <property type="entry name" value="HisK_dim/P_sf"/>
</dbReference>
<dbReference type="Gene3D" id="3.30.450.20">
    <property type="entry name" value="PAS domain"/>
    <property type="match status" value="1"/>
</dbReference>
<dbReference type="EMBL" id="JBIGHX010000007">
    <property type="protein sequence ID" value="MFG6463790.1"/>
    <property type="molecule type" value="Genomic_DNA"/>
</dbReference>
<organism evidence="7 8">
    <name type="scientific">Pelomonas lactea</name>
    <dbReference type="NCBI Taxonomy" id="3299030"/>
    <lineage>
        <taxon>Bacteria</taxon>
        <taxon>Pseudomonadati</taxon>
        <taxon>Pseudomonadota</taxon>
        <taxon>Betaproteobacteria</taxon>
        <taxon>Burkholderiales</taxon>
        <taxon>Sphaerotilaceae</taxon>
        <taxon>Roseateles</taxon>
    </lineage>
</organism>
<dbReference type="SUPFAM" id="SSF52172">
    <property type="entry name" value="CheY-like"/>
    <property type="match status" value="1"/>
</dbReference>
<evidence type="ECO:0000313" key="8">
    <source>
        <dbReference type="Proteomes" id="UP001606302"/>
    </source>
</evidence>
<keyword evidence="8" id="KW-1185">Reference proteome</keyword>
<comment type="catalytic activity">
    <reaction evidence="1">
        <text>ATP + protein L-histidine = ADP + protein N-phospho-L-histidine.</text>
        <dbReference type="EC" id="2.7.13.3"/>
    </reaction>
</comment>
<evidence type="ECO:0000256" key="2">
    <source>
        <dbReference type="ARBA" id="ARBA00012438"/>
    </source>
</evidence>
<name>A0ABW7GPC1_9BURK</name>
<proteinExistence type="predicted"/>
<keyword evidence="4 7" id="KW-0418">Kinase</keyword>
<dbReference type="Gene3D" id="1.10.287.130">
    <property type="match status" value="1"/>
</dbReference>
<dbReference type="SMART" id="SM00388">
    <property type="entry name" value="HisKA"/>
    <property type="match status" value="1"/>
</dbReference>
<dbReference type="PANTHER" id="PTHR43102:SF2">
    <property type="entry name" value="GAF DOMAIN-CONTAINING PROTEIN"/>
    <property type="match status" value="1"/>
</dbReference>
<dbReference type="SMART" id="SM00448">
    <property type="entry name" value="REC"/>
    <property type="match status" value="1"/>
</dbReference>
<feature type="domain" description="Response regulatory" evidence="6">
    <location>
        <begin position="407"/>
        <end position="524"/>
    </location>
</feature>
<keyword evidence="5" id="KW-0597">Phosphoprotein</keyword>
<dbReference type="InterPro" id="IPR003661">
    <property type="entry name" value="HisK_dim/P_dom"/>
</dbReference>
<dbReference type="EC" id="2.7.13.3" evidence="2"/>
<dbReference type="RefSeq" id="WP_394512975.1">
    <property type="nucleotide sequence ID" value="NZ_JBIGHX010000007.1"/>
</dbReference>
<dbReference type="InterPro" id="IPR001789">
    <property type="entry name" value="Sig_transdc_resp-reg_receiver"/>
</dbReference>
<evidence type="ECO:0000259" key="6">
    <source>
        <dbReference type="PROSITE" id="PS50110"/>
    </source>
</evidence>
<dbReference type="Pfam" id="PF00512">
    <property type="entry name" value="HisKA"/>
    <property type="match status" value="1"/>
</dbReference>
<evidence type="ECO:0000256" key="5">
    <source>
        <dbReference type="PROSITE-ProRule" id="PRU00169"/>
    </source>
</evidence>
<dbReference type="Proteomes" id="UP001606302">
    <property type="component" value="Unassembled WGS sequence"/>
</dbReference>